<evidence type="ECO:0000256" key="9">
    <source>
        <dbReference type="ARBA" id="ARBA00025772"/>
    </source>
</evidence>
<evidence type="ECO:0000256" key="6">
    <source>
        <dbReference type="ARBA" id="ARBA00022692"/>
    </source>
</evidence>
<gene>
    <name evidence="13" type="ORF">GV368_09865</name>
</gene>
<evidence type="ECO:0000256" key="11">
    <source>
        <dbReference type="SAM" id="Phobius"/>
    </source>
</evidence>
<keyword evidence="5" id="KW-0997">Cell inner membrane</keyword>
<proteinExistence type="inferred from homology"/>
<organism evidence="13 14">
    <name type="scientific">Tepidiphilus baoligensis</name>
    <dbReference type="NCBI Taxonomy" id="2698687"/>
    <lineage>
        <taxon>Bacteria</taxon>
        <taxon>Pseudomonadati</taxon>
        <taxon>Pseudomonadota</taxon>
        <taxon>Hydrogenophilia</taxon>
        <taxon>Hydrogenophilales</taxon>
        <taxon>Hydrogenophilaceae</taxon>
        <taxon>Tepidiphilus</taxon>
    </lineage>
</organism>
<feature type="transmembrane region" description="Helical" evidence="11">
    <location>
        <begin position="12"/>
        <end position="35"/>
    </location>
</feature>
<evidence type="ECO:0000256" key="2">
    <source>
        <dbReference type="ARBA" id="ARBA00021549"/>
    </source>
</evidence>
<sequence>MHQPFRNDVGFTLVELMVTIAVLAILLAIGIPSFATLIASNRLTSATNELVASLQTARTEALRRNVRVTVCPAAPTATACSGAWRDGWMAFVDQTPGNAPAPESAADILFRGGPAPRNITIVGNTPVSSYVSFTADGTSKLLSRAFQAGTLRVCSTATALGDDRRARHLVLTGAGRIVLTTPSTSVPSTCPPP</sequence>
<dbReference type="SUPFAM" id="SSF54523">
    <property type="entry name" value="Pili subunits"/>
    <property type="match status" value="1"/>
</dbReference>
<dbReference type="Proteomes" id="UP000669605">
    <property type="component" value="Unassembled WGS sequence"/>
</dbReference>
<evidence type="ECO:0000259" key="12">
    <source>
        <dbReference type="Pfam" id="PF12019"/>
    </source>
</evidence>
<evidence type="ECO:0000256" key="10">
    <source>
        <dbReference type="ARBA" id="ARBA00030775"/>
    </source>
</evidence>
<evidence type="ECO:0000256" key="4">
    <source>
        <dbReference type="ARBA" id="ARBA00022481"/>
    </source>
</evidence>
<keyword evidence="8 11" id="KW-0472">Membrane</keyword>
<dbReference type="InterPro" id="IPR022346">
    <property type="entry name" value="T2SS_GspH"/>
</dbReference>
<comment type="similarity">
    <text evidence="9">Belongs to the GSP H family.</text>
</comment>
<feature type="domain" description="General secretion pathway GspH" evidence="12">
    <location>
        <begin position="46"/>
        <end position="175"/>
    </location>
</feature>
<name>A0ABX1QN89_9PROT</name>
<dbReference type="InterPro" id="IPR045584">
    <property type="entry name" value="Pilin-like"/>
</dbReference>
<dbReference type="EMBL" id="JAAAUB010000018">
    <property type="protein sequence ID" value="NMH17391.1"/>
    <property type="molecule type" value="Genomic_DNA"/>
</dbReference>
<evidence type="ECO:0000256" key="3">
    <source>
        <dbReference type="ARBA" id="ARBA00022475"/>
    </source>
</evidence>
<dbReference type="Gene3D" id="3.55.40.10">
    <property type="entry name" value="minor pseudopilin epsh domain"/>
    <property type="match status" value="1"/>
</dbReference>
<dbReference type="Pfam" id="PF07963">
    <property type="entry name" value="N_methyl"/>
    <property type="match status" value="1"/>
</dbReference>
<evidence type="ECO:0000256" key="5">
    <source>
        <dbReference type="ARBA" id="ARBA00022519"/>
    </source>
</evidence>
<evidence type="ECO:0000256" key="8">
    <source>
        <dbReference type="ARBA" id="ARBA00023136"/>
    </source>
</evidence>
<dbReference type="Pfam" id="PF12019">
    <property type="entry name" value="GspH"/>
    <property type="match status" value="1"/>
</dbReference>
<keyword evidence="14" id="KW-1185">Reference proteome</keyword>
<dbReference type="RefSeq" id="WP_169116401.1">
    <property type="nucleotide sequence ID" value="NZ_JAAAUB010000018.1"/>
</dbReference>
<keyword evidence="3" id="KW-1003">Cell membrane</keyword>
<comment type="subcellular location">
    <subcellularLocation>
        <location evidence="1">Cell inner membrane</location>
        <topology evidence="1">Single-pass membrane protein</topology>
    </subcellularLocation>
</comment>
<dbReference type="InterPro" id="IPR012902">
    <property type="entry name" value="N_methyl_site"/>
</dbReference>
<evidence type="ECO:0000313" key="14">
    <source>
        <dbReference type="Proteomes" id="UP000669605"/>
    </source>
</evidence>
<evidence type="ECO:0000256" key="7">
    <source>
        <dbReference type="ARBA" id="ARBA00022989"/>
    </source>
</evidence>
<keyword evidence="4" id="KW-0488">Methylation</keyword>
<reference evidence="13 14" key="1">
    <citation type="journal article" date="2020" name="Curr. Microbiol.">
        <title>Tepidiphilus baoligensis sp. nov., a Novel Bacterium of the Family Hydrogenophilaceae Isolated from an Oil Reservoir.</title>
        <authorList>
            <person name="Zhang X."/>
            <person name="Wang G."/>
            <person name="Ma X."/>
            <person name="Yu J."/>
            <person name="You J."/>
            <person name="Xue Y."/>
            <person name="Ma Y."/>
        </authorList>
    </citation>
    <scope>NUCLEOTIDE SEQUENCE [LARGE SCALE GENOMIC DNA]</scope>
    <source>
        <strain evidence="13 14">B18-69</strain>
    </source>
</reference>
<evidence type="ECO:0000313" key="13">
    <source>
        <dbReference type="EMBL" id="NMH17391.1"/>
    </source>
</evidence>
<dbReference type="NCBIfam" id="TIGR02532">
    <property type="entry name" value="IV_pilin_GFxxxE"/>
    <property type="match status" value="1"/>
</dbReference>
<accession>A0ABX1QN89</accession>
<keyword evidence="6 11" id="KW-0812">Transmembrane</keyword>
<comment type="caution">
    <text evidence="13">The sequence shown here is derived from an EMBL/GenBank/DDBJ whole genome shotgun (WGS) entry which is preliminary data.</text>
</comment>
<protein>
    <recommendedName>
        <fullName evidence="2">Type II secretion system protein H</fullName>
    </recommendedName>
    <alternativeName>
        <fullName evidence="10">General secretion pathway protein H</fullName>
    </alternativeName>
</protein>
<evidence type="ECO:0000256" key="1">
    <source>
        <dbReference type="ARBA" id="ARBA00004377"/>
    </source>
</evidence>
<keyword evidence="7 11" id="KW-1133">Transmembrane helix</keyword>